<sequence length="126" mass="14517">MANKLKIHQSFCSLLELSPKPKKPKRISHEIDLKYDLRNSDVAPAWADVVCIIGESFSNLVNDVNDNVLNKGGCDFLGYIHQYEDEFDISKSISLDDLLEEIDCEDEINCMHRKLNLGHKFLHERK</sequence>
<gene>
    <name evidence="1" type="ORF">F9Y85_10605</name>
    <name evidence="2" type="ORF">R5H13_17000</name>
</gene>
<name>A0A8I2H5U5_9GAMM</name>
<dbReference type="Proteomes" id="UP000646877">
    <property type="component" value="Unassembled WGS sequence"/>
</dbReference>
<evidence type="ECO:0000313" key="1">
    <source>
        <dbReference type="EMBL" id="NLR21764.1"/>
    </source>
</evidence>
<dbReference type="EMBL" id="WEIA01000005">
    <property type="protein sequence ID" value="NLR21764.1"/>
    <property type="molecule type" value="Genomic_DNA"/>
</dbReference>
<dbReference type="Proteomes" id="UP001304419">
    <property type="component" value="Chromosome 1"/>
</dbReference>
<reference evidence="2 4" key="2">
    <citation type="submission" date="2023-10" db="EMBL/GenBank/DDBJ databases">
        <title>To unveil natural product biosynthetic capacity in Pseudoalteromonas.</title>
        <authorList>
            <person name="Wang J."/>
        </authorList>
    </citation>
    <scope>NUCLEOTIDE SEQUENCE [LARGE SCALE GENOMIC DNA]</scope>
    <source>
        <strain evidence="2 4">DSM 15914</strain>
    </source>
</reference>
<dbReference type="RefSeq" id="WP_193521881.1">
    <property type="nucleotide sequence ID" value="NZ_CBCSDF010000010.1"/>
</dbReference>
<dbReference type="AlphaFoldDB" id="A0A8I2H5U5"/>
<reference evidence="1" key="1">
    <citation type="submission" date="2019-10" db="EMBL/GenBank/DDBJ databases">
        <authorList>
            <person name="Paulsen S."/>
        </authorList>
    </citation>
    <scope>NUCLEOTIDE SEQUENCE</scope>
    <source>
        <strain evidence="1">LMG 19692</strain>
    </source>
</reference>
<accession>A0A8I2H5U5</accession>
<organism evidence="1 3">
    <name type="scientific">Pseudoalteromonas maricaloris</name>
    <dbReference type="NCBI Taxonomy" id="184924"/>
    <lineage>
        <taxon>Bacteria</taxon>
        <taxon>Pseudomonadati</taxon>
        <taxon>Pseudomonadota</taxon>
        <taxon>Gammaproteobacteria</taxon>
        <taxon>Alteromonadales</taxon>
        <taxon>Pseudoalteromonadaceae</taxon>
        <taxon>Pseudoalteromonas</taxon>
    </lineage>
</organism>
<evidence type="ECO:0000313" key="2">
    <source>
        <dbReference type="EMBL" id="WOX28304.1"/>
    </source>
</evidence>
<proteinExistence type="predicted"/>
<evidence type="ECO:0000313" key="4">
    <source>
        <dbReference type="Proteomes" id="UP001304419"/>
    </source>
</evidence>
<dbReference type="EMBL" id="CP137578">
    <property type="protein sequence ID" value="WOX28304.1"/>
    <property type="molecule type" value="Genomic_DNA"/>
</dbReference>
<protein>
    <submittedName>
        <fullName evidence="1">Uncharacterized protein</fullName>
    </submittedName>
</protein>
<keyword evidence="4" id="KW-1185">Reference proteome</keyword>
<evidence type="ECO:0000313" key="3">
    <source>
        <dbReference type="Proteomes" id="UP000646877"/>
    </source>
</evidence>